<proteinExistence type="predicted"/>
<feature type="compositionally biased region" description="Basic and acidic residues" evidence="2">
    <location>
        <begin position="205"/>
        <end position="232"/>
    </location>
</feature>
<feature type="compositionally biased region" description="Basic and acidic residues" evidence="2">
    <location>
        <begin position="485"/>
        <end position="502"/>
    </location>
</feature>
<protein>
    <submittedName>
        <fullName evidence="3">Uncharacterized protein</fullName>
    </submittedName>
</protein>
<feature type="coiled-coil region" evidence="1">
    <location>
        <begin position="824"/>
        <end position="877"/>
    </location>
</feature>
<evidence type="ECO:0000313" key="4">
    <source>
        <dbReference type="Proteomes" id="UP001148312"/>
    </source>
</evidence>
<feature type="compositionally biased region" description="Polar residues" evidence="2">
    <location>
        <begin position="265"/>
        <end position="289"/>
    </location>
</feature>
<feature type="compositionally biased region" description="Basic and acidic residues" evidence="2">
    <location>
        <begin position="704"/>
        <end position="715"/>
    </location>
</feature>
<feature type="compositionally biased region" description="Polar residues" evidence="2">
    <location>
        <begin position="135"/>
        <end position="167"/>
    </location>
</feature>
<evidence type="ECO:0000256" key="1">
    <source>
        <dbReference type="SAM" id="Coils"/>
    </source>
</evidence>
<feature type="region of interest" description="Disordered" evidence="2">
    <location>
        <begin position="683"/>
        <end position="721"/>
    </location>
</feature>
<dbReference type="AlphaFoldDB" id="A0A9X0C0C1"/>
<feature type="region of interest" description="Disordered" evidence="2">
    <location>
        <begin position="132"/>
        <end position="294"/>
    </location>
</feature>
<evidence type="ECO:0000256" key="2">
    <source>
        <dbReference type="SAM" id="MobiDB-lite"/>
    </source>
</evidence>
<evidence type="ECO:0000313" key="3">
    <source>
        <dbReference type="EMBL" id="KAJ5493432.1"/>
    </source>
</evidence>
<feature type="compositionally biased region" description="Basic and acidic residues" evidence="2">
    <location>
        <begin position="361"/>
        <end position="372"/>
    </location>
</feature>
<dbReference type="RefSeq" id="XP_056793812.1">
    <property type="nucleotide sequence ID" value="XM_056931781.1"/>
</dbReference>
<feature type="compositionally biased region" description="Polar residues" evidence="2">
    <location>
        <begin position="235"/>
        <end position="244"/>
    </location>
</feature>
<feature type="region of interest" description="Disordered" evidence="2">
    <location>
        <begin position="345"/>
        <end position="379"/>
    </location>
</feature>
<name>A0A9X0C0C1_9EURO</name>
<feature type="compositionally biased region" description="Polar residues" evidence="2">
    <location>
        <begin position="179"/>
        <end position="193"/>
    </location>
</feature>
<keyword evidence="1" id="KW-0175">Coiled coil</keyword>
<organism evidence="3 4">
    <name type="scientific">Penicillium diatomitis</name>
    <dbReference type="NCBI Taxonomy" id="2819901"/>
    <lineage>
        <taxon>Eukaryota</taxon>
        <taxon>Fungi</taxon>
        <taxon>Dikarya</taxon>
        <taxon>Ascomycota</taxon>
        <taxon>Pezizomycotina</taxon>
        <taxon>Eurotiomycetes</taxon>
        <taxon>Eurotiomycetidae</taxon>
        <taxon>Eurotiales</taxon>
        <taxon>Aspergillaceae</taxon>
        <taxon>Penicillium</taxon>
    </lineage>
</organism>
<dbReference type="EMBL" id="JAPWDQ010000002">
    <property type="protein sequence ID" value="KAJ5493432.1"/>
    <property type="molecule type" value="Genomic_DNA"/>
</dbReference>
<sequence>MTEAMSFIEHQTDTMSTTVSTVLFNLDPISVIREKDRQTLSCQMSSAMPHGPSPESEKQVDKETLITEVEKPPESNCQNTDQVLHRQDPNLPSCHDVEDDSLTTIHTRNTDAALKPAPGSTAPLMSAFKEDVNPASPQVTGDSVSANSQRTSGAALQAQSGLQTNRPYNRKIRRLILRMSQSSRQVQTDSARSNACIHQKSMSRPGHEVDWNEDLRPTDDDESREDHQEAPRQEISLQRVPQKSTVRKRCAPNVHPGQKKRPKNKTQSGSPKATRGSSFVFRSNGSSENGKAAHAALELQEEQLHGAFTSESIANMVASFPVLVPDENSHRVRSEPADLLKLSSNRSVLSGPSDPGGGDWVLERSQKTEGPRLHGPGSAVGQKLKDAICQAQSLQLQDPISVLQTESLDQPVVEQSFRTGAVPQGQVATYQTLSSWSTENHASSSNSEHSVTCKQDRISAYHRSSHKHVSTATLNSSSLSPNLRRPRDTVGNEGELEQKLGGKDAIQSTATPNDCLDMTDVSCKLIARPAELSRRVPSKQHPEPASASRIMPCALTQSTRLKLPGRPQSTIDLTSDRGNISKSQQSLLVGAYCQSTRAIAMESIVDHNGSPRLRPRECTEAALCSQEIAPIHVASMRVSDPSSNACDSARKSDCYDLDSADYPRRISSKFHRDMFMEYGFDPTELTPGSKGSVRTNVDAKKKRYSSERCTQKDDSNDGEYDEQEALLLRDAPVLKLSPDKDSEDTHKRGTSLMTQGFTCHRDSSLIGVTDSASGQTTRKVLHSGTDWVLKLQAAQDNAQSLLSETNRQLATQLATEHETMQSVLQSYRQGCQQILNDLARAQQARIEIMQQQVSRINEQHAQICRDLRQDLEELDCRLLQNTSSKGGNRVS</sequence>
<dbReference type="Proteomes" id="UP001148312">
    <property type="component" value="Unassembled WGS sequence"/>
</dbReference>
<dbReference type="GeneID" id="81622030"/>
<reference evidence="3" key="2">
    <citation type="journal article" date="2023" name="IMA Fungus">
        <title>Comparative genomic study of the Penicillium genus elucidates a diverse pangenome and 15 lateral gene transfer events.</title>
        <authorList>
            <person name="Petersen C."/>
            <person name="Sorensen T."/>
            <person name="Nielsen M.R."/>
            <person name="Sondergaard T.E."/>
            <person name="Sorensen J.L."/>
            <person name="Fitzpatrick D.A."/>
            <person name="Frisvad J.C."/>
            <person name="Nielsen K.L."/>
        </authorList>
    </citation>
    <scope>NUCLEOTIDE SEQUENCE</scope>
    <source>
        <strain evidence="3">IBT 30728</strain>
    </source>
</reference>
<feature type="compositionally biased region" description="Low complexity" evidence="2">
    <location>
        <begin position="474"/>
        <end position="483"/>
    </location>
</feature>
<accession>A0A9X0C0C1</accession>
<gene>
    <name evidence="3" type="ORF">N7539_002178</name>
</gene>
<reference evidence="3" key="1">
    <citation type="submission" date="2022-12" db="EMBL/GenBank/DDBJ databases">
        <authorList>
            <person name="Petersen C."/>
        </authorList>
    </citation>
    <scope>NUCLEOTIDE SEQUENCE</scope>
    <source>
        <strain evidence="3">IBT 30728</strain>
    </source>
</reference>
<comment type="caution">
    <text evidence="3">The sequence shown here is derived from an EMBL/GenBank/DDBJ whole genome shotgun (WGS) entry which is preliminary data.</text>
</comment>
<feature type="region of interest" description="Disordered" evidence="2">
    <location>
        <begin position="463"/>
        <end position="511"/>
    </location>
</feature>
<keyword evidence="4" id="KW-1185">Reference proteome</keyword>